<keyword evidence="2" id="KW-1185">Reference proteome</keyword>
<dbReference type="Proteomes" id="UP000595140">
    <property type="component" value="Unassembled WGS sequence"/>
</dbReference>
<sequence length="97" mass="10550">MVNLAMDFASLLVIVGATWTVAFLQPLTLAVMQYRNCIPLEFGSILFVMDGWSLATCSWSLGVPPYCGFPYCLGDSKGNFLVLAYGSCLFLMSTAFA</sequence>
<name>A0A484N088_9ASTE</name>
<proteinExistence type="predicted"/>
<evidence type="ECO:0000313" key="1">
    <source>
        <dbReference type="EMBL" id="VFQ94480.1"/>
    </source>
</evidence>
<reference evidence="1 2" key="1">
    <citation type="submission" date="2018-04" db="EMBL/GenBank/DDBJ databases">
        <authorList>
            <person name="Vogel A."/>
        </authorList>
    </citation>
    <scope>NUCLEOTIDE SEQUENCE [LARGE SCALE GENOMIC DNA]</scope>
</reference>
<accession>A0A484N088</accession>
<protein>
    <submittedName>
        <fullName evidence="1">Uncharacterized protein</fullName>
    </submittedName>
</protein>
<gene>
    <name evidence="1" type="ORF">CCAM_LOCUS36256</name>
</gene>
<dbReference type="EMBL" id="OOIL02005320">
    <property type="protein sequence ID" value="VFQ94480.1"/>
    <property type="molecule type" value="Genomic_DNA"/>
</dbReference>
<evidence type="ECO:0000313" key="2">
    <source>
        <dbReference type="Proteomes" id="UP000595140"/>
    </source>
</evidence>
<organism evidence="1 2">
    <name type="scientific">Cuscuta campestris</name>
    <dbReference type="NCBI Taxonomy" id="132261"/>
    <lineage>
        <taxon>Eukaryota</taxon>
        <taxon>Viridiplantae</taxon>
        <taxon>Streptophyta</taxon>
        <taxon>Embryophyta</taxon>
        <taxon>Tracheophyta</taxon>
        <taxon>Spermatophyta</taxon>
        <taxon>Magnoliopsida</taxon>
        <taxon>eudicotyledons</taxon>
        <taxon>Gunneridae</taxon>
        <taxon>Pentapetalae</taxon>
        <taxon>asterids</taxon>
        <taxon>lamiids</taxon>
        <taxon>Solanales</taxon>
        <taxon>Convolvulaceae</taxon>
        <taxon>Cuscuteae</taxon>
        <taxon>Cuscuta</taxon>
        <taxon>Cuscuta subgen. Grammica</taxon>
        <taxon>Cuscuta sect. Cleistogrammica</taxon>
    </lineage>
</organism>
<dbReference type="AlphaFoldDB" id="A0A484N088"/>